<proteinExistence type="predicted"/>
<organism evidence="1 2">
    <name type="scientific">Klebsormidium nitens</name>
    <name type="common">Green alga</name>
    <name type="synonym">Ulothrix nitens</name>
    <dbReference type="NCBI Taxonomy" id="105231"/>
    <lineage>
        <taxon>Eukaryota</taxon>
        <taxon>Viridiplantae</taxon>
        <taxon>Streptophyta</taxon>
        <taxon>Klebsormidiophyceae</taxon>
        <taxon>Klebsormidiales</taxon>
        <taxon>Klebsormidiaceae</taxon>
        <taxon>Klebsormidium</taxon>
    </lineage>
</organism>
<sequence>MLVTDTLTEGFWGQVFPWILEILHYVDLKRSGATFKIACANYGVEPDFDCIAPYIEHKLPDDGSDRIVYNLTHLKTAHGMVFREFESPNRLWNKYFDFKRPIREEVDAFVSQNFTGRTLGIHFRGTDKMVGHCIQGQLMSYADMDLVIDDYCSRPGTMPETIFVASDEANYIEHVKTLYGTRFKVVHRTDSSRNEKNVQRPAFYGVDEHTGRRLPRTPEQVLALGRDAICNPLILSRCDAVLKTSSALSAWAKIFEPSLEIWRVNGFIYRWFPDARIPLYGVEDLAVTLDVSHLGLSAASMAWLCEVPHRHVCCMPISGYWTSYVDKGVITYYRGDLSRASRYAMHLLRPPVHHYLQETESAFAVLLDGDGDPVSRNTLYFLDLDDETEQKRVVAYMGPGTVGMTKIC</sequence>
<dbReference type="EMBL" id="DF238591">
    <property type="protein sequence ID" value="GAQ93552.1"/>
    <property type="molecule type" value="Genomic_DNA"/>
</dbReference>
<evidence type="ECO:0000313" key="1">
    <source>
        <dbReference type="EMBL" id="GAQ93552.1"/>
    </source>
</evidence>
<evidence type="ECO:0000313" key="2">
    <source>
        <dbReference type="Proteomes" id="UP000054558"/>
    </source>
</evidence>
<gene>
    <name evidence="1" type="ORF">KFL_016420020</name>
</gene>
<accession>A0A1Y1ITZ0</accession>
<dbReference type="Gene3D" id="3.40.50.11350">
    <property type="match status" value="1"/>
</dbReference>
<reference evidence="1 2" key="1">
    <citation type="journal article" date="2014" name="Nat. Commun.">
        <title>Klebsormidium flaccidum genome reveals primary factors for plant terrestrial adaptation.</title>
        <authorList>
            <person name="Hori K."/>
            <person name="Maruyama F."/>
            <person name="Fujisawa T."/>
            <person name="Togashi T."/>
            <person name="Yamamoto N."/>
            <person name="Seo M."/>
            <person name="Sato S."/>
            <person name="Yamada T."/>
            <person name="Mori H."/>
            <person name="Tajima N."/>
            <person name="Moriyama T."/>
            <person name="Ikeuchi M."/>
            <person name="Watanabe M."/>
            <person name="Wada H."/>
            <person name="Kobayashi K."/>
            <person name="Saito M."/>
            <person name="Masuda T."/>
            <person name="Sasaki-Sekimoto Y."/>
            <person name="Mashiguchi K."/>
            <person name="Awai K."/>
            <person name="Shimojima M."/>
            <person name="Masuda S."/>
            <person name="Iwai M."/>
            <person name="Nobusawa T."/>
            <person name="Narise T."/>
            <person name="Kondo S."/>
            <person name="Saito H."/>
            <person name="Sato R."/>
            <person name="Murakawa M."/>
            <person name="Ihara Y."/>
            <person name="Oshima-Yamada Y."/>
            <person name="Ohtaka K."/>
            <person name="Satoh M."/>
            <person name="Sonobe K."/>
            <person name="Ishii M."/>
            <person name="Ohtani R."/>
            <person name="Kanamori-Sato M."/>
            <person name="Honoki R."/>
            <person name="Miyazaki D."/>
            <person name="Mochizuki H."/>
            <person name="Umetsu J."/>
            <person name="Higashi K."/>
            <person name="Shibata D."/>
            <person name="Kamiya Y."/>
            <person name="Sato N."/>
            <person name="Nakamura Y."/>
            <person name="Tabata S."/>
            <person name="Ida S."/>
            <person name="Kurokawa K."/>
            <person name="Ohta H."/>
        </authorList>
    </citation>
    <scope>NUCLEOTIDE SEQUENCE [LARGE SCALE GENOMIC DNA]</scope>
    <source>
        <strain evidence="1 2">NIES-2285</strain>
    </source>
</reference>
<name>A0A1Y1ITZ0_KLENI</name>
<keyword evidence="2" id="KW-1185">Reference proteome</keyword>
<dbReference type="AlphaFoldDB" id="A0A1Y1ITZ0"/>
<protein>
    <submittedName>
        <fullName evidence="1">Uncharacterized protein</fullName>
    </submittedName>
</protein>
<dbReference type="Proteomes" id="UP000054558">
    <property type="component" value="Unassembled WGS sequence"/>
</dbReference>